<dbReference type="Proteomes" id="UP001596481">
    <property type="component" value="Unassembled WGS sequence"/>
</dbReference>
<protein>
    <submittedName>
        <fullName evidence="3">DUF58 domain-containing protein</fullName>
    </submittedName>
</protein>
<comment type="caution">
    <text evidence="3">The sequence shown here is derived from an EMBL/GenBank/DDBJ whole genome shotgun (WGS) entry which is preliminary data.</text>
</comment>
<feature type="domain" description="DUF58" evidence="2">
    <location>
        <begin position="198"/>
        <end position="364"/>
    </location>
</feature>
<organism evidence="3 4">
    <name type="scientific">Haloferax namakaokahaiae</name>
    <dbReference type="NCBI Taxonomy" id="1748331"/>
    <lineage>
        <taxon>Archaea</taxon>
        <taxon>Methanobacteriati</taxon>
        <taxon>Methanobacteriota</taxon>
        <taxon>Stenosarchaea group</taxon>
        <taxon>Halobacteria</taxon>
        <taxon>Halobacteriales</taxon>
        <taxon>Haloferacaceae</taxon>
        <taxon>Haloferax</taxon>
    </lineage>
</organism>
<dbReference type="RefSeq" id="WP_390224231.1">
    <property type="nucleotide sequence ID" value="NZ_JBHTAA010000005.1"/>
</dbReference>
<evidence type="ECO:0000313" key="3">
    <source>
        <dbReference type="EMBL" id="MFC7204488.1"/>
    </source>
</evidence>
<dbReference type="Pfam" id="PF01345">
    <property type="entry name" value="DUF11"/>
    <property type="match status" value="1"/>
</dbReference>
<dbReference type="InterPro" id="IPR001434">
    <property type="entry name" value="OmcB-like_DUF11"/>
</dbReference>
<dbReference type="InterPro" id="IPR013783">
    <property type="entry name" value="Ig-like_fold"/>
</dbReference>
<evidence type="ECO:0000259" key="2">
    <source>
        <dbReference type="Pfam" id="PF01882"/>
    </source>
</evidence>
<name>A0ABD5ZHY1_9EURY</name>
<keyword evidence="4" id="KW-1185">Reference proteome</keyword>
<dbReference type="EMBL" id="JBHTAA010000005">
    <property type="protein sequence ID" value="MFC7204488.1"/>
    <property type="molecule type" value="Genomic_DNA"/>
</dbReference>
<gene>
    <name evidence="3" type="ORF">ACFQJC_13255</name>
</gene>
<accession>A0ABD5ZHY1</accession>
<reference evidence="3 4" key="1">
    <citation type="journal article" date="2019" name="Int. J. Syst. Evol. Microbiol.">
        <title>The Global Catalogue of Microorganisms (GCM) 10K type strain sequencing project: providing services to taxonomists for standard genome sequencing and annotation.</title>
        <authorList>
            <consortium name="The Broad Institute Genomics Platform"/>
            <consortium name="The Broad Institute Genome Sequencing Center for Infectious Disease"/>
            <person name="Wu L."/>
            <person name="Ma J."/>
        </authorList>
    </citation>
    <scope>NUCLEOTIDE SEQUENCE [LARGE SCALE GENOMIC DNA]</scope>
    <source>
        <strain evidence="3 4">DSM 29988</strain>
    </source>
</reference>
<evidence type="ECO:0000259" key="1">
    <source>
        <dbReference type="Pfam" id="PF01345"/>
    </source>
</evidence>
<dbReference type="Pfam" id="PF01882">
    <property type="entry name" value="DUF58"/>
    <property type="match status" value="1"/>
</dbReference>
<feature type="domain" description="DUF11" evidence="1">
    <location>
        <begin position="54"/>
        <end position="138"/>
    </location>
</feature>
<sequence>MKGFETRRWVGLEGLVLAAAAVGVLTRRPALLFVAGLGVALLGYTRIARAPALDLEIERDLSDSTPAPDDDVHVTLTVTNTGTSTVFDLRVIDGVPPALAVDDGTARLGTALRPGATATLTYTVSAIRGEHTWEETTIVARDPSGSIERRETIDVETTMRCEPVLAATANLPLRGLTSQYAGRVETSVPGSGLEFASIREYRHGDPLRRIDWNRRARTGELATVEFREERAATVVLVIDTRTEAHVAPERDAETAVERGVDAASVAFPALLDSGDRVGLAAFGPKPCWLAPSTGLDHRARARRTFATHPAFAPVPSEAAFFPTIALKRLRRRLPSDAQVIFCSPLCDDYAAEVARRLEAYGHAVTIVSPDPTTGSTVGGRLARIERDLRIRDLRRHGIRVIDWGDESLAVALDRAATGWSR</sequence>
<evidence type="ECO:0000313" key="4">
    <source>
        <dbReference type="Proteomes" id="UP001596481"/>
    </source>
</evidence>
<dbReference type="PANTHER" id="PTHR33608">
    <property type="entry name" value="BLL2464 PROTEIN"/>
    <property type="match status" value="1"/>
</dbReference>
<dbReference type="Gene3D" id="2.60.40.10">
    <property type="entry name" value="Immunoglobulins"/>
    <property type="match status" value="1"/>
</dbReference>
<dbReference type="PANTHER" id="PTHR33608:SF6">
    <property type="entry name" value="BLL2464 PROTEIN"/>
    <property type="match status" value="1"/>
</dbReference>
<dbReference type="AlphaFoldDB" id="A0ABD5ZHY1"/>
<dbReference type="InterPro" id="IPR002881">
    <property type="entry name" value="DUF58"/>
</dbReference>
<proteinExistence type="predicted"/>